<evidence type="ECO:0000256" key="7">
    <source>
        <dbReference type="ARBA" id="ARBA00023177"/>
    </source>
</evidence>
<name>A0A821R3P8_9BILA</name>
<keyword evidence="6 8" id="KW-0472">Membrane</keyword>
<keyword evidence="7" id="KW-0924">Ammonia transport</keyword>
<protein>
    <recommendedName>
        <fullName evidence="9">Ammonium transporter AmtB-like domain-containing protein</fullName>
    </recommendedName>
</protein>
<dbReference type="Proteomes" id="UP000663873">
    <property type="component" value="Unassembled WGS sequence"/>
</dbReference>
<feature type="transmembrane region" description="Helical" evidence="8">
    <location>
        <begin position="7"/>
        <end position="26"/>
    </location>
</feature>
<dbReference type="InterPro" id="IPR024041">
    <property type="entry name" value="NH4_transpt_AmtB-like_dom"/>
</dbReference>
<evidence type="ECO:0000259" key="9">
    <source>
        <dbReference type="Pfam" id="PF00909"/>
    </source>
</evidence>
<dbReference type="EMBL" id="CAJOBP010056957">
    <property type="protein sequence ID" value="CAF4837037.1"/>
    <property type="molecule type" value="Genomic_DNA"/>
</dbReference>
<gene>
    <name evidence="10" type="ORF">UJA718_LOCUS42875</name>
    <name evidence="11" type="ORF">UJA718_LOCUS42892</name>
</gene>
<reference evidence="10" key="1">
    <citation type="submission" date="2021-02" db="EMBL/GenBank/DDBJ databases">
        <authorList>
            <person name="Nowell W R."/>
        </authorList>
    </citation>
    <scope>NUCLEOTIDE SEQUENCE</scope>
</reference>
<dbReference type="Gene3D" id="1.10.3430.10">
    <property type="entry name" value="Ammonium transporter AmtB like domains"/>
    <property type="match status" value="1"/>
</dbReference>
<evidence type="ECO:0000313" key="10">
    <source>
        <dbReference type="EMBL" id="CAF4837037.1"/>
    </source>
</evidence>
<dbReference type="AlphaFoldDB" id="A0A821R3P8"/>
<comment type="subcellular location">
    <subcellularLocation>
        <location evidence="1">Membrane</location>
        <topology evidence="1">Multi-pass membrane protein</topology>
    </subcellularLocation>
</comment>
<evidence type="ECO:0000313" key="12">
    <source>
        <dbReference type="Proteomes" id="UP000663873"/>
    </source>
</evidence>
<dbReference type="Pfam" id="PF00909">
    <property type="entry name" value="Ammonium_transp"/>
    <property type="match status" value="1"/>
</dbReference>
<sequence>DAARGHIAVSGACTGSIVGLVAITPACGFVQPGWGLLIGIIGAIIVYCLLLLKRYMRFDDTLDVAVVHGCGAH</sequence>
<dbReference type="GO" id="GO:0008519">
    <property type="term" value="F:ammonium channel activity"/>
    <property type="evidence" value="ECO:0007669"/>
    <property type="project" value="InterPro"/>
</dbReference>
<feature type="non-terminal residue" evidence="10">
    <location>
        <position position="1"/>
    </location>
</feature>
<evidence type="ECO:0000256" key="2">
    <source>
        <dbReference type="ARBA" id="ARBA00005887"/>
    </source>
</evidence>
<evidence type="ECO:0000313" key="11">
    <source>
        <dbReference type="EMBL" id="CAF4837442.1"/>
    </source>
</evidence>
<organism evidence="10 12">
    <name type="scientific">Rotaria socialis</name>
    <dbReference type="NCBI Taxonomy" id="392032"/>
    <lineage>
        <taxon>Eukaryota</taxon>
        <taxon>Metazoa</taxon>
        <taxon>Spiralia</taxon>
        <taxon>Gnathifera</taxon>
        <taxon>Rotifera</taxon>
        <taxon>Eurotatoria</taxon>
        <taxon>Bdelloidea</taxon>
        <taxon>Philodinida</taxon>
        <taxon>Philodinidae</taxon>
        <taxon>Rotaria</taxon>
    </lineage>
</organism>
<evidence type="ECO:0000256" key="3">
    <source>
        <dbReference type="ARBA" id="ARBA00022448"/>
    </source>
</evidence>
<feature type="domain" description="Ammonium transporter AmtB-like" evidence="9">
    <location>
        <begin position="3"/>
        <end position="71"/>
    </location>
</feature>
<dbReference type="SUPFAM" id="SSF111352">
    <property type="entry name" value="Ammonium transporter"/>
    <property type="match status" value="1"/>
</dbReference>
<dbReference type="GO" id="GO:0005886">
    <property type="term" value="C:plasma membrane"/>
    <property type="evidence" value="ECO:0007669"/>
    <property type="project" value="TreeGrafter"/>
</dbReference>
<dbReference type="PANTHER" id="PTHR43029:SF10">
    <property type="entry name" value="AMMONIUM TRANSPORTER MEP2"/>
    <property type="match status" value="1"/>
</dbReference>
<keyword evidence="5 8" id="KW-1133">Transmembrane helix</keyword>
<evidence type="ECO:0000256" key="6">
    <source>
        <dbReference type="ARBA" id="ARBA00023136"/>
    </source>
</evidence>
<dbReference type="PANTHER" id="PTHR43029">
    <property type="entry name" value="AMMONIUM TRANSPORTER MEP2"/>
    <property type="match status" value="1"/>
</dbReference>
<comment type="similarity">
    <text evidence="2">Belongs to the ammonia transporter channel (TC 1.A.11.2) family.</text>
</comment>
<keyword evidence="4 8" id="KW-0812">Transmembrane</keyword>
<dbReference type="InterPro" id="IPR001905">
    <property type="entry name" value="Ammonium_transpt"/>
</dbReference>
<dbReference type="EMBL" id="CAJOBP010057057">
    <property type="protein sequence ID" value="CAF4837442.1"/>
    <property type="molecule type" value="Genomic_DNA"/>
</dbReference>
<evidence type="ECO:0000256" key="4">
    <source>
        <dbReference type="ARBA" id="ARBA00022692"/>
    </source>
</evidence>
<keyword evidence="3" id="KW-0813">Transport</keyword>
<feature type="transmembrane region" description="Helical" evidence="8">
    <location>
        <begin position="32"/>
        <end position="52"/>
    </location>
</feature>
<evidence type="ECO:0000256" key="8">
    <source>
        <dbReference type="SAM" id="Phobius"/>
    </source>
</evidence>
<proteinExistence type="inferred from homology"/>
<keyword evidence="12" id="KW-1185">Reference proteome</keyword>
<dbReference type="InterPro" id="IPR029020">
    <property type="entry name" value="Ammonium/urea_transptr"/>
</dbReference>
<comment type="caution">
    <text evidence="10">The sequence shown here is derived from an EMBL/GenBank/DDBJ whole genome shotgun (WGS) entry which is preliminary data.</text>
</comment>
<evidence type="ECO:0000256" key="1">
    <source>
        <dbReference type="ARBA" id="ARBA00004141"/>
    </source>
</evidence>
<accession>A0A821R3P8</accession>
<evidence type="ECO:0000256" key="5">
    <source>
        <dbReference type="ARBA" id="ARBA00022989"/>
    </source>
</evidence>